<evidence type="ECO:0000313" key="2">
    <source>
        <dbReference type="EMBL" id="TVY71569.1"/>
    </source>
</evidence>
<keyword evidence="3" id="KW-1185">Reference proteome</keyword>
<feature type="signal peptide" evidence="1">
    <location>
        <begin position="1"/>
        <end position="18"/>
    </location>
</feature>
<evidence type="ECO:0000256" key="1">
    <source>
        <dbReference type="SAM" id="SignalP"/>
    </source>
</evidence>
<proteinExistence type="predicted"/>
<dbReference type="Proteomes" id="UP000469558">
    <property type="component" value="Unassembled WGS sequence"/>
</dbReference>
<protein>
    <recommendedName>
        <fullName evidence="4">Ppe family protein</fullName>
    </recommendedName>
</protein>
<organism evidence="2 3">
    <name type="scientific">Lachnellula suecica</name>
    <dbReference type="NCBI Taxonomy" id="602035"/>
    <lineage>
        <taxon>Eukaryota</taxon>
        <taxon>Fungi</taxon>
        <taxon>Dikarya</taxon>
        <taxon>Ascomycota</taxon>
        <taxon>Pezizomycotina</taxon>
        <taxon>Leotiomycetes</taxon>
        <taxon>Helotiales</taxon>
        <taxon>Lachnaceae</taxon>
        <taxon>Lachnellula</taxon>
    </lineage>
</organism>
<dbReference type="EMBL" id="QGMK01001182">
    <property type="protein sequence ID" value="TVY71569.1"/>
    <property type="molecule type" value="Genomic_DNA"/>
</dbReference>
<dbReference type="OrthoDB" id="2118427at2759"/>
<feature type="chain" id="PRO_5035870049" description="Ppe family protein" evidence="1">
    <location>
        <begin position="19"/>
        <end position="232"/>
    </location>
</feature>
<evidence type="ECO:0008006" key="4">
    <source>
        <dbReference type="Google" id="ProtNLM"/>
    </source>
</evidence>
<accession>A0A8T9C427</accession>
<dbReference type="AlphaFoldDB" id="A0A8T9C427"/>
<reference evidence="2 3" key="1">
    <citation type="submission" date="2018-05" db="EMBL/GenBank/DDBJ databases">
        <title>Genome sequencing and assembly of the regulated plant pathogen Lachnellula willkommii and related sister species for the development of diagnostic species identification markers.</title>
        <authorList>
            <person name="Giroux E."/>
            <person name="Bilodeau G."/>
        </authorList>
    </citation>
    <scope>NUCLEOTIDE SEQUENCE [LARGE SCALE GENOMIC DNA]</scope>
    <source>
        <strain evidence="2 3">CBS 268.59</strain>
    </source>
</reference>
<evidence type="ECO:0000313" key="3">
    <source>
        <dbReference type="Proteomes" id="UP000469558"/>
    </source>
</evidence>
<keyword evidence="1" id="KW-0732">Signal</keyword>
<gene>
    <name evidence="2" type="ORF">LSUE1_G007615</name>
</gene>
<comment type="caution">
    <text evidence="2">The sequence shown here is derived from an EMBL/GenBank/DDBJ whole genome shotgun (WGS) entry which is preliminary data.</text>
</comment>
<name>A0A8T9C427_9HELO</name>
<sequence length="232" mass="23637">MQFLSLIYFLSFLGLSLSFPISFRARNLGLTLRDSADSTTSDASLTSAAPDLADSTAKGLSGNVAAINPFAPKGSTGSATTAKAGSKTGKMPSAASVMSAANAFAGDVATVSNSLNTLPSMTDTKMIKSLATAGYKAESDEDSHRAVLMTAAGSAGSTSNTKIVQNTPTVLTGLQNIMKNPTQATAMKNVATMEKARNTNILPSITQLSNSALSAVGQPATAKKFTPTTGSQ</sequence>